<organism evidence="3 4">
    <name type="scientific">Dysosmobacter segnis</name>
    <dbReference type="NCBI Taxonomy" id="2763042"/>
    <lineage>
        <taxon>Bacteria</taxon>
        <taxon>Bacillati</taxon>
        <taxon>Bacillota</taxon>
        <taxon>Clostridia</taxon>
        <taxon>Eubacteriales</taxon>
        <taxon>Oscillospiraceae</taxon>
        <taxon>Dysosmobacter</taxon>
    </lineage>
</organism>
<sequence length="112" mass="12306">MLIRFDELEPSVVSHMKGGEGEARLQLVQDMDNKIMRSVLAPGASIGLHTHETSSEVMYFLSGTGKVLYDGVWEPVAPGTCHYCPKGHSHSLVNDGTEDLVTFAVVPEHEKR</sequence>
<gene>
    <name evidence="3" type="ORF">H8Z83_02730</name>
</gene>
<dbReference type="AlphaFoldDB" id="A0A923MEJ1"/>
<dbReference type="InterPro" id="IPR014710">
    <property type="entry name" value="RmlC-like_jellyroll"/>
</dbReference>
<accession>A0A923MEJ1</accession>
<keyword evidence="1" id="KW-0479">Metal-binding</keyword>
<dbReference type="RefSeq" id="WP_187013644.1">
    <property type="nucleotide sequence ID" value="NZ_JACOQI010000002.1"/>
</dbReference>
<comment type="caution">
    <text evidence="3">The sequence shown here is derived from an EMBL/GenBank/DDBJ whole genome shotgun (WGS) entry which is preliminary data.</text>
</comment>
<evidence type="ECO:0000313" key="4">
    <source>
        <dbReference type="Proteomes" id="UP000620327"/>
    </source>
</evidence>
<reference evidence="3" key="1">
    <citation type="submission" date="2020-08" db="EMBL/GenBank/DDBJ databases">
        <title>Genome public.</title>
        <authorList>
            <person name="Liu C."/>
            <person name="Sun Q."/>
        </authorList>
    </citation>
    <scope>NUCLEOTIDE SEQUENCE</scope>
    <source>
        <strain evidence="3">BX15</strain>
    </source>
</reference>
<dbReference type="InterPro" id="IPR011051">
    <property type="entry name" value="RmlC_Cupin_sf"/>
</dbReference>
<evidence type="ECO:0000256" key="1">
    <source>
        <dbReference type="ARBA" id="ARBA00022723"/>
    </source>
</evidence>
<evidence type="ECO:0000259" key="2">
    <source>
        <dbReference type="Pfam" id="PF07883"/>
    </source>
</evidence>
<dbReference type="Gene3D" id="2.60.120.10">
    <property type="entry name" value="Jelly Rolls"/>
    <property type="match status" value="1"/>
</dbReference>
<dbReference type="InterPro" id="IPR013096">
    <property type="entry name" value="Cupin_2"/>
</dbReference>
<dbReference type="Pfam" id="PF07883">
    <property type="entry name" value="Cupin_2"/>
    <property type="match status" value="1"/>
</dbReference>
<feature type="domain" description="Cupin type-2" evidence="2">
    <location>
        <begin position="38"/>
        <end position="105"/>
    </location>
</feature>
<keyword evidence="4" id="KW-1185">Reference proteome</keyword>
<proteinExistence type="predicted"/>
<dbReference type="GO" id="GO:0046872">
    <property type="term" value="F:metal ion binding"/>
    <property type="evidence" value="ECO:0007669"/>
    <property type="project" value="UniProtKB-KW"/>
</dbReference>
<dbReference type="Proteomes" id="UP000620327">
    <property type="component" value="Unassembled WGS sequence"/>
</dbReference>
<dbReference type="SUPFAM" id="SSF51182">
    <property type="entry name" value="RmlC-like cupins"/>
    <property type="match status" value="1"/>
</dbReference>
<dbReference type="EMBL" id="JACOQI010000002">
    <property type="protein sequence ID" value="MBC5769260.1"/>
    <property type="molecule type" value="Genomic_DNA"/>
</dbReference>
<protein>
    <submittedName>
        <fullName evidence="3">Cupin domain-containing protein</fullName>
    </submittedName>
</protein>
<evidence type="ECO:0000313" key="3">
    <source>
        <dbReference type="EMBL" id="MBC5769260.1"/>
    </source>
</evidence>
<name>A0A923MEJ1_9FIRM</name>
<dbReference type="PANTHER" id="PTHR35848">
    <property type="entry name" value="OXALATE-BINDING PROTEIN"/>
    <property type="match status" value="1"/>
</dbReference>
<dbReference type="InterPro" id="IPR051610">
    <property type="entry name" value="GPI/OXD"/>
</dbReference>
<dbReference type="PANTHER" id="PTHR35848:SF6">
    <property type="entry name" value="CUPIN TYPE-2 DOMAIN-CONTAINING PROTEIN"/>
    <property type="match status" value="1"/>
</dbReference>